<evidence type="ECO:0000256" key="8">
    <source>
        <dbReference type="PIRSR" id="PIRSR602401-1"/>
    </source>
</evidence>
<keyword evidence="3 8" id="KW-0349">Heme</keyword>
<dbReference type="PRINTS" id="PR00385">
    <property type="entry name" value="P450"/>
</dbReference>
<reference evidence="10" key="1">
    <citation type="submission" date="2023-08" db="EMBL/GenBank/DDBJ databases">
        <title>Black Yeasts Isolated from many extreme environments.</title>
        <authorList>
            <person name="Coleine C."/>
            <person name="Stajich J.E."/>
            <person name="Selbmann L."/>
        </authorList>
    </citation>
    <scope>NUCLEOTIDE SEQUENCE</scope>
    <source>
        <strain evidence="10">CCFEE 5810</strain>
    </source>
</reference>
<dbReference type="InterPro" id="IPR002401">
    <property type="entry name" value="Cyt_P450_E_grp-I"/>
</dbReference>
<dbReference type="Pfam" id="PF00067">
    <property type="entry name" value="p450"/>
    <property type="match status" value="1"/>
</dbReference>
<dbReference type="SUPFAM" id="SSF48264">
    <property type="entry name" value="Cytochrome P450"/>
    <property type="match status" value="1"/>
</dbReference>
<name>A0AAN7W9M8_9PEZI</name>
<dbReference type="Gene3D" id="1.10.630.10">
    <property type="entry name" value="Cytochrome P450"/>
    <property type="match status" value="1"/>
</dbReference>
<dbReference type="GO" id="GO:0004497">
    <property type="term" value="F:monooxygenase activity"/>
    <property type="evidence" value="ECO:0007669"/>
    <property type="project" value="UniProtKB-KW"/>
</dbReference>
<comment type="caution">
    <text evidence="10">The sequence shown here is derived from an EMBL/GenBank/DDBJ whole genome shotgun (WGS) entry which is preliminary data.</text>
</comment>
<dbReference type="GO" id="GO:0020037">
    <property type="term" value="F:heme binding"/>
    <property type="evidence" value="ECO:0007669"/>
    <property type="project" value="InterPro"/>
</dbReference>
<dbReference type="Proteomes" id="UP001310594">
    <property type="component" value="Unassembled WGS sequence"/>
</dbReference>
<dbReference type="GO" id="GO:0016705">
    <property type="term" value="F:oxidoreductase activity, acting on paired donors, with incorporation or reduction of molecular oxygen"/>
    <property type="evidence" value="ECO:0007669"/>
    <property type="project" value="InterPro"/>
</dbReference>
<keyword evidence="7 9" id="KW-0503">Monooxygenase</keyword>
<evidence type="ECO:0000256" key="7">
    <source>
        <dbReference type="ARBA" id="ARBA00023033"/>
    </source>
</evidence>
<evidence type="ECO:0000256" key="9">
    <source>
        <dbReference type="RuleBase" id="RU000461"/>
    </source>
</evidence>
<feature type="binding site" description="axial binding residue" evidence="8">
    <location>
        <position position="443"/>
    </location>
    <ligand>
        <name>heme</name>
        <dbReference type="ChEBI" id="CHEBI:30413"/>
    </ligand>
    <ligandPart>
        <name>Fe</name>
        <dbReference type="ChEBI" id="CHEBI:18248"/>
    </ligandPart>
</feature>
<dbReference type="InterPro" id="IPR036396">
    <property type="entry name" value="Cyt_P450_sf"/>
</dbReference>
<evidence type="ECO:0000313" key="11">
    <source>
        <dbReference type="Proteomes" id="UP001310594"/>
    </source>
</evidence>
<gene>
    <name evidence="10" type="ORF">LTR97_006829</name>
</gene>
<keyword evidence="4 8" id="KW-0479">Metal-binding</keyword>
<accession>A0AAN7W9M8</accession>
<evidence type="ECO:0000256" key="6">
    <source>
        <dbReference type="ARBA" id="ARBA00023004"/>
    </source>
</evidence>
<sequence length="531" mass="59428">MAIPILIQLAFVAAILYAVKRRFFDNKQNDGPLPPGPKGLPLVGNVNDLPPPGVPEYQHWLKLKDAYGPLSSVTVMGQTMVIIHDKKIAFELLEKRANIHSGRPKMKFGFDMCGWINMMAGVGFTHTHRLYRKYAYQHLGTKALVAKYTAIQEAAVGRFLWRIANDKGANLDQHLKTEAAEIMLKTLYGYTIEPHKADPLVKEVDLAMGQFSDATVPGKWLVDLVPALEHLPDWMPGTGFKRTARLWNQTLRNVVEVPYAFAKEQTSRAQGNASFVSRLIQQQKGEDDFSGEAERAIKWTAASLYTGGADTSVSTMAAFFLAMSKFPEVQRKAQEEIDRVVGSTRLPTSNDRENLPYINAIVEEAQRWHPITVMGLPHATDEDDAIDGYRIPKGALLLPAVWWFTRDPAAYHDPETFKPERFLEPHSEPTATSVTFGFGRRRCPGLVLADASLFLTFAQSLAVFDIRKELDVNGKEVDAEHNFGCGIISHPEPFGVRVTARSEKHEQLVKQVLREHPWEDSDAPALESMTV</sequence>
<dbReference type="PANTHER" id="PTHR46300">
    <property type="entry name" value="P450, PUTATIVE (EUROFUNG)-RELATED-RELATED"/>
    <property type="match status" value="1"/>
</dbReference>
<dbReference type="CDD" id="cd11065">
    <property type="entry name" value="CYP64-like"/>
    <property type="match status" value="1"/>
</dbReference>
<dbReference type="PRINTS" id="PR00463">
    <property type="entry name" value="EP450I"/>
</dbReference>
<dbReference type="GO" id="GO:0005506">
    <property type="term" value="F:iron ion binding"/>
    <property type="evidence" value="ECO:0007669"/>
    <property type="project" value="InterPro"/>
</dbReference>
<comment type="cofactor">
    <cofactor evidence="1 8">
        <name>heme</name>
        <dbReference type="ChEBI" id="CHEBI:30413"/>
    </cofactor>
</comment>
<comment type="similarity">
    <text evidence="2 9">Belongs to the cytochrome P450 family.</text>
</comment>
<evidence type="ECO:0000256" key="5">
    <source>
        <dbReference type="ARBA" id="ARBA00023002"/>
    </source>
</evidence>
<dbReference type="PANTHER" id="PTHR46300:SF7">
    <property type="entry name" value="P450, PUTATIVE (EUROFUNG)-RELATED"/>
    <property type="match status" value="1"/>
</dbReference>
<evidence type="ECO:0000256" key="4">
    <source>
        <dbReference type="ARBA" id="ARBA00022723"/>
    </source>
</evidence>
<organism evidence="10 11">
    <name type="scientific">Elasticomyces elasticus</name>
    <dbReference type="NCBI Taxonomy" id="574655"/>
    <lineage>
        <taxon>Eukaryota</taxon>
        <taxon>Fungi</taxon>
        <taxon>Dikarya</taxon>
        <taxon>Ascomycota</taxon>
        <taxon>Pezizomycotina</taxon>
        <taxon>Dothideomycetes</taxon>
        <taxon>Dothideomycetidae</taxon>
        <taxon>Mycosphaerellales</taxon>
        <taxon>Teratosphaeriaceae</taxon>
        <taxon>Elasticomyces</taxon>
    </lineage>
</organism>
<evidence type="ECO:0000313" key="10">
    <source>
        <dbReference type="EMBL" id="KAK5697870.1"/>
    </source>
</evidence>
<keyword evidence="5 9" id="KW-0560">Oxidoreductase</keyword>
<dbReference type="EMBL" id="JAVRQU010000010">
    <property type="protein sequence ID" value="KAK5697870.1"/>
    <property type="molecule type" value="Genomic_DNA"/>
</dbReference>
<dbReference type="PROSITE" id="PS00086">
    <property type="entry name" value="CYTOCHROME_P450"/>
    <property type="match status" value="1"/>
</dbReference>
<dbReference type="InterPro" id="IPR017972">
    <property type="entry name" value="Cyt_P450_CS"/>
</dbReference>
<dbReference type="AlphaFoldDB" id="A0AAN7W9M8"/>
<proteinExistence type="inferred from homology"/>
<dbReference type="InterPro" id="IPR050364">
    <property type="entry name" value="Cytochrome_P450_fung"/>
</dbReference>
<evidence type="ECO:0000256" key="1">
    <source>
        <dbReference type="ARBA" id="ARBA00001971"/>
    </source>
</evidence>
<evidence type="ECO:0000256" key="3">
    <source>
        <dbReference type="ARBA" id="ARBA00022617"/>
    </source>
</evidence>
<evidence type="ECO:0000256" key="2">
    <source>
        <dbReference type="ARBA" id="ARBA00010617"/>
    </source>
</evidence>
<keyword evidence="6 8" id="KW-0408">Iron</keyword>
<protein>
    <submittedName>
        <fullName evidence="10">Uncharacterized protein</fullName>
    </submittedName>
</protein>
<dbReference type="InterPro" id="IPR001128">
    <property type="entry name" value="Cyt_P450"/>
</dbReference>